<name>A0A4Y5TXE0_9CAUD</name>
<organism evidence="1 2">
    <name type="scientific">Aeromonas phage 2L372D</name>
    <dbReference type="NCBI Taxonomy" id="2588097"/>
    <lineage>
        <taxon>Viruses</taxon>
        <taxon>Duplodnaviria</taxon>
        <taxon>Heunggongvirae</taxon>
        <taxon>Uroviricota</taxon>
        <taxon>Caudoviricetes</taxon>
        <taxon>Plateaulakevirus</taxon>
        <taxon>Plateaulakevirus pv2L372D</taxon>
    </lineage>
</organism>
<proteinExistence type="predicted"/>
<dbReference type="Proteomes" id="UP000316128">
    <property type="component" value="Segment"/>
</dbReference>
<evidence type="ECO:0000313" key="2">
    <source>
        <dbReference type="Proteomes" id="UP000316128"/>
    </source>
</evidence>
<protein>
    <submittedName>
        <fullName evidence="1">Uncharacterized protein</fullName>
    </submittedName>
</protein>
<dbReference type="EMBL" id="MK804893">
    <property type="protein sequence ID" value="QDB74064.1"/>
    <property type="molecule type" value="Genomic_DNA"/>
</dbReference>
<keyword evidence="2" id="KW-1185">Reference proteome</keyword>
<evidence type="ECO:0000313" key="1">
    <source>
        <dbReference type="EMBL" id="QDB74064.1"/>
    </source>
</evidence>
<reference evidence="1 2" key="1">
    <citation type="submission" date="2019-04" db="EMBL/GenBank/DDBJ databases">
        <title>Nine Novel Phages from a Plateau Lake in Southwest China Provide Insights into Aeromonas Phage Diversity.</title>
        <authorList>
            <person name="Xiao W."/>
            <person name="Bai M."/>
            <person name="Wang Y."/>
            <person name="Cui X."/>
        </authorList>
    </citation>
    <scope>NUCLEOTIDE SEQUENCE [LARGE SCALE GENOMIC DNA]</scope>
</reference>
<gene>
    <name evidence="1" type="ORF">2L372D_150</name>
</gene>
<accession>A0A4Y5TXE0</accession>
<sequence>MTFKDKPKQLFSAKQLLEINSAATNLANTSIFEAGILSLGGDRYVGQEEGALLPHMKQLLRTLPLKLIFEVMSEQENKEKVSGKESNAEKDSN</sequence>